<dbReference type="AlphaFoldDB" id="A0A0A2W1B9"/>
<reference evidence="1 2" key="1">
    <citation type="submission" date="2012-10" db="EMBL/GenBank/DDBJ databases">
        <title>Genome sequencing and analysis of entomopathogenic fungi Beauveria bassiana D1-5.</title>
        <authorList>
            <person name="Li Q."/>
            <person name="Wang L."/>
            <person name="Zhang Z."/>
            <person name="Wang Q."/>
            <person name="Ren J."/>
            <person name="Wang M."/>
            <person name="Xu W."/>
            <person name="Wang J."/>
            <person name="Lu Y."/>
            <person name="Du Q."/>
            <person name="Sun Z."/>
        </authorList>
    </citation>
    <scope>NUCLEOTIDE SEQUENCE [LARGE SCALE GENOMIC DNA]</scope>
    <source>
        <strain evidence="1 2">D1-5</strain>
    </source>
</reference>
<dbReference type="Proteomes" id="UP000030106">
    <property type="component" value="Unassembled WGS sequence"/>
</dbReference>
<evidence type="ECO:0000313" key="1">
    <source>
        <dbReference type="EMBL" id="KGQ06774.1"/>
    </source>
</evidence>
<proteinExistence type="predicted"/>
<evidence type="ECO:0000313" key="2">
    <source>
        <dbReference type="Proteomes" id="UP000030106"/>
    </source>
</evidence>
<gene>
    <name evidence="1" type="ORF">BBAD15_g7893</name>
</gene>
<name>A0A0A2W1B9_BEABA</name>
<comment type="caution">
    <text evidence="1">The sequence shown here is derived from an EMBL/GenBank/DDBJ whole genome shotgun (WGS) entry which is preliminary data.</text>
</comment>
<accession>A0A0A2W1B9</accession>
<organism evidence="1 2">
    <name type="scientific">Beauveria bassiana D1-5</name>
    <dbReference type="NCBI Taxonomy" id="1245745"/>
    <lineage>
        <taxon>Eukaryota</taxon>
        <taxon>Fungi</taxon>
        <taxon>Dikarya</taxon>
        <taxon>Ascomycota</taxon>
        <taxon>Pezizomycotina</taxon>
        <taxon>Sordariomycetes</taxon>
        <taxon>Hypocreomycetidae</taxon>
        <taxon>Hypocreales</taxon>
        <taxon>Cordycipitaceae</taxon>
        <taxon>Beauveria</taxon>
    </lineage>
</organism>
<sequence length="373" mass="42446">MELWLRPYRAYQDSSHFWRITVSVLAALSSWFKINGDNSADSVNTCGQVQTSLPSGSSCGHSRDMWSYIGTVSQNNTTGNPFVSEQYLQYVTEVVPSANCPRSVLSSDWMQQCSLRIEPNNYQLGAAAAFDKCIELANEEILCFSLANPDFVVGFCEIEVVGADTQKRRWYHVKFPGDILQQQQALRSETIFDLVCPSSEHSCELVANTAAELSRFYRSLSASSAYFVSLLKVDWQQEIRNWTQQHEHFTLKYLPINLSERLRLTKGVDIITVLRLSYQQSFFNRLDSIGELCHRTTRAISVSTISANRLLPQKSVWSFLAFGRLEDGSTTMFWQLELWDHLARDISKQSTRPGLRSGNTVIDERNFALGRGW</sequence>
<protein>
    <submittedName>
        <fullName evidence="1">Uncharacterized protein</fullName>
    </submittedName>
</protein>
<dbReference type="EMBL" id="ANFO01000758">
    <property type="protein sequence ID" value="KGQ06774.1"/>
    <property type="molecule type" value="Genomic_DNA"/>
</dbReference>
<dbReference type="HOGENOM" id="CLU_741831_0_0_1"/>